<dbReference type="EC" id="2.5.1.78" evidence="3 7"/>
<name>A0A6M8SU31_9NEIS</name>
<evidence type="ECO:0000313" key="9">
    <source>
        <dbReference type="Proteomes" id="UP000504844"/>
    </source>
</evidence>
<dbReference type="GO" id="GO:0000906">
    <property type="term" value="F:6,7-dimethyl-8-ribityllumazine synthase activity"/>
    <property type="evidence" value="ECO:0007669"/>
    <property type="project" value="UniProtKB-UniRule"/>
</dbReference>
<evidence type="ECO:0000256" key="3">
    <source>
        <dbReference type="ARBA" id="ARBA00012664"/>
    </source>
</evidence>
<keyword evidence="9" id="KW-1185">Reference proteome</keyword>
<evidence type="ECO:0000256" key="6">
    <source>
        <dbReference type="ARBA" id="ARBA00048785"/>
    </source>
</evidence>
<dbReference type="GO" id="GO:0009349">
    <property type="term" value="C:riboflavin synthase complex"/>
    <property type="evidence" value="ECO:0007669"/>
    <property type="project" value="UniProtKB-UniRule"/>
</dbReference>
<dbReference type="Proteomes" id="UP000504844">
    <property type="component" value="Chromosome"/>
</dbReference>
<dbReference type="AlphaFoldDB" id="A0A6M8SU31"/>
<dbReference type="InterPro" id="IPR036467">
    <property type="entry name" value="LS/RS_sf"/>
</dbReference>
<dbReference type="PANTHER" id="PTHR21058:SF0">
    <property type="entry name" value="6,7-DIMETHYL-8-RIBITYLLUMAZINE SYNTHASE"/>
    <property type="match status" value="1"/>
</dbReference>
<protein>
    <recommendedName>
        <fullName evidence="3 7">6,7-dimethyl-8-ribityllumazine synthase</fullName>
        <shortName evidence="7">DMRL synthase</shortName>
        <shortName evidence="7">LS</shortName>
        <shortName evidence="7">Lumazine synthase</shortName>
        <ecNumber evidence="3 7">2.5.1.78</ecNumber>
    </recommendedName>
</protein>
<sequence length="155" mass="16320">MSKNIPTIAPVLSGAGLRIGVVMSRFNTPVCEGLRDVCLTELLALGVAEQDIVLCSVAGALEIPVVLQTMAESDRFDGLIALGAVIRGDTYHFELVANESGAGVTRVGLDFGIAIANAILTTDTDEQAEIRIKEKGRDAARTVVETANLIKALQV</sequence>
<dbReference type="GO" id="GO:0009231">
    <property type="term" value="P:riboflavin biosynthetic process"/>
    <property type="evidence" value="ECO:0007669"/>
    <property type="project" value="UniProtKB-UniRule"/>
</dbReference>
<dbReference type="NCBIfam" id="TIGR00114">
    <property type="entry name" value="lumazine-synth"/>
    <property type="match status" value="1"/>
</dbReference>
<feature type="active site" description="Proton donor" evidence="7">
    <location>
        <position position="92"/>
    </location>
</feature>
<dbReference type="InterPro" id="IPR002180">
    <property type="entry name" value="LS/RS"/>
</dbReference>
<accession>A0A8G1GV50</accession>
<reference evidence="8 9" key="1">
    <citation type="submission" date="2020-05" db="EMBL/GenBank/DDBJ databases">
        <title>Complete genome sequence of Deefgea sp. D17.</title>
        <authorList>
            <person name="Bae J.-W."/>
            <person name="Han J.E."/>
        </authorList>
    </citation>
    <scope>NUCLEOTIDE SEQUENCE [LARGE SCALE GENOMIC DNA]</scope>
    <source>
        <strain evidence="8 9">D17</strain>
    </source>
</reference>
<evidence type="ECO:0000256" key="5">
    <source>
        <dbReference type="ARBA" id="ARBA00022679"/>
    </source>
</evidence>
<organism evidence="8 9">
    <name type="scientific">Deefgea piscis</name>
    <dbReference type="NCBI Taxonomy" id="2739061"/>
    <lineage>
        <taxon>Bacteria</taxon>
        <taxon>Pseudomonadati</taxon>
        <taxon>Pseudomonadota</taxon>
        <taxon>Betaproteobacteria</taxon>
        <taxon>Neisseriales</taxon>
        <taxon>Chitinibacteraceae</taxon>
        <taxon>Deefgea</taxon>
    </lineage>
</organism>
<evidence type="ECO:0000313" key="8">
    <source>
        <dbReference type="EMBL" id="QKJ67624.1"/>
    </source>
</evidence>
<feature type="binding site" evidence="7">
    <location>
        <position position="131"/>
    </location>
    <ligand>
        <name>(2S)-2-hydroxy-3-oxobutyl phosphate</name>
        <dbReference type="ChEBI" id="CHEBI:58830"/>
    </ligand>
</feature>
<dbReference type="PANTHER" id="PTHR21058">
    <property type="entry name" value="6,7-DIMETHYL-8-RIBITYLLUMAZINE SYNTHASE DMRL SYNTHASE LUMAZINE SYNTHASE"/>
    <property type="match status" value="1"/>
</dbReference>
<comment type="pathway">
    <text evidence="1 7">Cofactor biosynthesis; riboflavin biosynthesis; riboflavin from 2-hydroxy-3-oxobutyl phosphate and 5-amino-6-(D-ribitylamino)uracil: step 1/2.</text>
</comment>
<dbReference type="RefSeq" id="WP_173534125.1">
    <property type="nucleotide sequence ID" value="NZ_CP054143.1"/>
</dbReference>
<dbReference type="EMBL" id="CP054143">
    <property type="protein sequence ID" value="QKJ67624.1"/>
    <property type="molecule type" value="Genomic_DNA"/>
</dbReference>
<comment type="function">
    <text evidence="7">Catalyzes the formation of 6,7-dimethyl-8-ribityllumazine by condensation of 5-amino-6-(D-ribitylamino)uracil with 3,4-dihydroxy-2-butanone 4-phosphate. This is the penultimate step in the biosynthesis of riboflavin.</text>
</comment>
<feature type="binding site" evidence="7">
    <location>
        <begin position="89"/>
        <end position="90"/>
    </location>
    <ligand>
        <name>(2S)-2-hydroxy-3-oxobutyl phosphate</name>
        <dbReference type="ChEBI" id="CHEBI:58830"/>
    </ligand>
</feature>
<dbReference type="KEGG" id="dee:HQN60_13385"/>
<dbReference type="UniPathway" id="UPA00275">
    <property type="reaction ID" value="UER00404"/>
</dbReference>
<accession>A0A6M8SU31</accession>
<evidence type="ECO:0000256" key="7">
    <source>
        <dbReference type="HAMAP-Rule" id="MF_00178"/>
    </source>
</evidence>
<evidence type="ECO:0000256" key="2">
    <source>
        <dbReference type="ARBA" id="ARBA00007424"/>
    </source>
</evidence>
<feature type="binding site" evidence="7">
    <location>
        <position position="26"/>
    </location>
    <ligand>
        <name>5-amino-6-(D-ribitylamino)uracil</name>
        <dbReference type="ChEBI" id="CHEBI:15934"/>
    </ligand>
</feature>
<comment type="similarity">
    <text evidence="2 7">Belongs to the DMRL synthase family.</text>
</comment>
<feature type="binding site" evidence="7">
    <location>
        <begin position="60"/>
        <end position="62"/>
    </location>
    <ligand>
        <name>5-amino-6-(D-ribitylamino)uracil</name>
        <dbReference type="ChEBI" id="CHEBI:15934"/>
    </ligand>
</feature>
<comment type="catalytic activity">
    <reaction evidence="6 7">
        <text>(2S)-2-hydroxy-3-oxobutyl phosphate + 5-amino-6-(D-ribitylamino)uracil = 6,7-dimethyl-8-(1-D-ribityl)lumazine + phosphate + 2 H2O + H(+)</text>
        <dbReference type="Rhea" id="RHEA:26152"/>
        <dbReference type="ChEBI" id="CHEBI:15377"/>
        <dbReference type="ChEBI" id="CHEBI:15378"/>
        <dbReference type="ChEBI" id="CHEBI:15934"/>
        <dbReference type="ChEBI" id="CHEBI:43474"/>
        <dbReference type="ChEBI" id="CHEBI:58201"/>
        <dbReference type="ChEBI" id="CHEBI:58830"/>
        <dbReference type="EC" id="2.5.1.78"/>
    </reaction>
</comment>
<dbReference type="Gene3D" id="3.40.50.960">
    <property type="entry name" value="Lumazine/riboflavin synthase"/>
    <property type="match status" value="1"/>
</dbReference>
<feature type="binding site" evidence="7">
    <location>
        <begin position="84"/>
        <end position="86"/>
    </location>
    <ligand>
        <name>5-amino-6-(D-ribitylamino)uracil</name>
        <dbReference type="ChEBI" id="CHEBI:15934"/>
    </ligand>
</feature>
<dbReference type="CDD" id="cd09209">
    <property type="entry name" value="Lumazine_synthase-I"/>
    <property type="match status" value="1"/>
</dbReference>
<evidence type="ECO:0000256" key="4">
    <source>
        <dbReference type="ARBA" id="ARBA00022619"/>
    </source>
</evidence>
<dbReference type="InterPro" id="IPR034964">
    <property type="entry name" value="LS"/>
</dbReference>
<dbReference type="SUPFAM" id="SSF52121">
    <property type="entry name" value="Lumazine synthase"/>
    <property type="match status" value="1"/>
</dbReference>
<dbReference type="HAMAP" id="MF_00178">
    <property type="entry name" value="Lumazine_synth"/>
    <property type="match status" value="1"/>
</dbReference>
<proteinExistence type="inferred from homology"/>
<evidence type="ECO:0000256" key="1">
    <source>
        <dbReference type="ARBA" id="ARBA00004917"/>
    </source>
</evidence>
<keyword evidence="5 7" id="KW-0808">Transferase</keyword>
<dbReference type="GO" id="GO:0005829">
    <property type="term" value="C:cytosol"/>
    <property type="evidence" value="ECO:0007669"/>
    <property type="project" value="TreeGrafter"/>
</dbReference>
<dbReference type="Pfam" id="PF00885">
    <property type="entry name" value="DMRL_synthase"/>
    <property type="match status" value="1"/>
</dbReference>
<keyword evidence="4 7" id="KW-0686">Riboflavin biosynthesis</keyword>
<gene>
    <name evidence="7" type="primary">ribH</name>
    <name evidence="8" type="ORF">HQN60_13385</name>
</gene>
<feature type="binding site" evidence="7">
    <location>
        <position position="117"/>
    </location>
    <ligand>
        <name>5-amino-6-(D-ribitylamino)uracil</name>
        <dbReference type="ChEBI" id="CHEBI:15934"/>
    </ligand>
</feature>